<dbReference type="InterPro" id="IPR017583">
    <property type="entry name" value="Tagatose/fructose_Pkinase"/>
</dbReference>
<keyword evidence="12" id="KW-1185">Reference proteome</keyword>
<evidence type="ECO:0000256" key="2">
    <source>
        <dbReference type="ARBA" id="ARBA00022679"/>
    </source>
</evidence>
<comment type="similarity">
    <text evidence="8">Belongs to the carbohydrate kinase PfkB family. LacC subfamily.</text>
</comment>
<dbReference type="InterPro" id="IPR011611">
    <property type="entry name" value="PfkB_dom"/>
</dbReference>
<keyword evidence="3 8" id="KW-0423">Lactose metabolism</keyword>
<dbReference type="PIRSF" id="PIRSF000535">
    <property type="entry name" value="1PFK/6PFK/LacC"/>
    <property type="match status" value="1"/>
</dbReference>
<dbReference type="FunFam" id="3.40.1190.20:FF:000001">
    <property type="entry name" value="Phosphofructokinase"/>
    <property type="match status" value="1"/>
</dbReference>
<dbReference type="GO" id="GO:0044281">
    <property type="term" value="P:small molecule metabolic process"/>
    <property type="evidence" value="ECO:0007669"/>
    <property type="project" value="UniProtKB-ARBA"/>
</dbReference>
<evidence type="ECO:0000256" key="3">
    <source>
        <dbReference type="ARBA" id="ARBA00022736"/>
    </source>
</evidence>
<dbReference type="CDD" id="cd01164">
    <property type="entry name" value="FruK_PfkB_like"/>
    <property type="match status" value="1"/>
</dbReference>
<dbReference type="Pfam" id="PF00294">
    <property type="entry name" value="PfkB"/>
    <property type="match status" value="1"/>
</dbReference>
<dbReference type="GO" id="GO:0005524">
    <property type="term" value="F:ATP binding"/>
    <property type="evidence" value="ECO:0007669"/>
    <property type="project" value="UniProtKB-UniRule"/>
</dbReference>
<comment type="pathway">
    <text evidence="8">Carbohydrate metabolism; D-tagatose 6-phosphate degradation; D-glyceraldehyde 3-phosphate and glycerone phosphate from D-tagatose 6-phosphate: step 1/2.</text>
</comment>
<dbReference type="OrthoDB" id="9801219at2"/>
<dbReference type="KEGG" id="lact:D7I46_04925"/>
<dbReference type="Proteomes" id="UP000269374">
    <property type="component" value="Chromosome"/>
</dbReference>
<dbReference type="NCBIfam" id="TIGR03168">
    <property type="entry name" value="1-PFK"/>
    <property type="match status" value="1"/>
</dbReference>
<dbReference type="UniPathway" id="UPA00704">
    <property type="reaction ID" value="UER00715"/>
</dbReference>
<evidence type="ECO:0000259" key="10">
    <source>
        <dbReference type="Pfam" id="PF00294"/>
    </source>
</evidence>
<dbReference type="RefSeq" id="WP_120771879.1">
    <property type="nucleotide sequence ID" value="NZ_CP032627.1"/>
</dbReference>
<dbReference type="InterPro" id="IPR029056">
    <property type="entry name" value="Ribokinase-like"/>
</dbReference>
<dbReference type="GO" id="GO:0005829">
    <property type="term" value="C:cytosol"/>
    <property type="evidence" value="ECO:0007669"/>
    <property type="project" value="TreeGrafter"/>
</dbReference>
<keyword evidence="4 8" id="KW-0547">Nucleotide-binding</keyword>
<proteinExistence type="inferred from homology"/>
<dbReference type="Gene3D" id="3.40.1190.20">
    <property type="match status" value="1"/>
</dbReference>
<dbReference type="PANTHER" id="PTHR46566:SF1">
    <property type="entry name" value="1-PHOSPHOFRUCTOKINASE"/>
    <property type="match status" value="1"/>
</dbReference>
<protein>
    <recommendedName>
        <fullName evidence="8">Tagatose-6-phosphate kinase</fullName>
        <ecNumber evidence="8">2.7.1.144</ecNumber>
    </recommendedName>
</protein>
<keyword evidence="5 9" id="KW-0418">Kinase</keyword>
<evidence type="ECO:0000313" key="12">
    <source>
        <dbReference type="Proteomes" id="UP000269374"/>
    </source>
</evidence>
<dbReference type="GO" id="GO:0009024">
    <property type="term" value="F:tagatose-6-phosphate kinase activity"/>
    <property type="evidence" value="ECO:0007669"/>
    <property type="project" value="UniProtKB-EC"/>
</dbReference>
<dbReference type="GO" id="GO:0016052">
    <property type="term" value="P:carbohydrate catabolic process"/>
    <property type="evidence" value="ECO:0007669"/>
    <property type="project" value="UniProtKB-ARBA"/>
</dbReference>
<evidence type="ECO:0000256" key="4">
    <source>
        <dbReference type="ARBA" id="ARBA00022741"/>
    </source>
</evidence>
<comment type="similarity">
    <text evidence="1">Belongs to the carbohydrate kinase pfkB family.</text>
</comment>
<dbReference type="GO" id="GO:0005988">
    <property type="term" value="P:lactose metabolic process"/>
    <property type="evidence" value="ECO:0007669"/>
    <property type="project" value="UniProtKB-KW"/>
</dbReference>
<comment type="catalytic activity">
    <reaction evidence="8">
        <text>D-tagatofuranose 6-phosphate + ATP = D-tagatofuranose 1,6-bisphosphate + ADP + H(+)</text>
        <dbReference type="Rhea" id="RHEA:12420"/>
        <dbReference type="ChEBI" id="CHEBI:15378"/>
        <dbReference type="ChEBI" id="CHEBI:30616"/>
        <dbReference type="ChEBI" id="CHEBI:58694"/>
        <dbReference type="ChEBI" id="CHEBI:58695"/>
        <dbReference type="ChEBI" id="CHEBI:456216"/>
        <dbReference type="EC" id="2.7.1.144"/>
    </reaction>
</comment>
<dbReference type="GO" id="GO:2001059">
    <property type="term" value="P:D-tagatose 6-phosphate catabolic process"/>
    <property type="evidence" value="ECO:0007669"/>
    <property type="project" value="UniProtKB-UniPathway"/>
</dbReference>
<dbReference type="AlphaFoldDB" id="A0A387BPP8"/>
<feature type="domain" description="Carbohydrate kinase PfkB" evidence="10">
    <location>
        <begin position="14"/>
        <end position="281"/>
    </location>
</feature>
<dbReference type="NCBIfam" id="TIGR03828">
    <property type="entry name" value="pfkB"/>
    <property type="match status" value="1"/>
</dbReference>
<dbReference type="EC" id="2.7.1.144" evidence="8"/>
<evidence type="ECO:0000313" key="11">
    <source>
        <dbReference type="EMBL" id="AYG00491.1"/>
    </source>
</evidence>
<evidence type="ECO:0000256" key="9">
    <source>
        <dbReference type="RuleBase" id="RU369061"/>
    </source>
</evidence>
<reference evidence="11 12" key="1">
    <citation type="submission" date="2018-09" db="EMBL/GenBank/DDBJ databases">
        <title>Genome sequencing of strain 1JSPR-7.</title>
        <authorList>
            <person name="Heo J."/>
            <person name="Kim S.-J."/>
            <person name="Kwon S.-W."/>
        </authorList>
    </citation>
    <scope>NUCLEOTIDE SEQUENCE [LARGE SCALE GENOMIC DNA]</scope>
    <source>
        <strain evidence="11 12">1JSPR-7</strain>
    </source>
</reference>
<dbReference type="EMBL" id="CP032627">
    <property type="protein sequence ID" value="AYG00491.1"/>
    <property type="molecule type" value="Genomic_DNA"/>
</dbReference>
<evidence type="ECO:0000256" key="7">
    <source>
        <dbReference type="ARBA" id="ARBA00047745"/>
    </source>
</evidence>
<evidence type="ECO:0000256" key="6">
    <source>
        <dbReference type="ARBA" id="ARBA00022840"/>
    </source>
</evidence>
<keyword evidence="2 8" id="KW-0808">Transferase</keyword>
<evidence type="ECO:0000256" key="5">
    <source>
        <dbReference type="ARBA" id="ARBA00022777"/>
    </source>
</evidence>
<dbReference type="PROSITE" id="PS00584">
    <property type="entry name" value="PFKB_KINASES_2"/>
    <property type="match status" value="1"/>
</dbReference>
<comment type="catalytic activity">
    <reaction evidence="7 9">
        <text>beta-D-fructose 1-phosphate + ATP = beta-D-fructose 1,6-bisphosphate + ADP + H(+)</text>
        <dbReference type="Rhea" id="RHEA:14213"/>
        <dbReference type="ChEBI" id="CHEBI:15378"/>
        <dbReference type="ChEBI" id="CHEBI:30616"/>
        <dbReference type="ChEBI" id="CHEBI:32966"/>
        <dbReference type="ChEBI" id="CHEBI:138881"/>
        <dbReference type="ChEBI" id="CHEBI:456216"/>
        <dbReference type="EC" id="2.7.1.56"/>
    </reaction>
</comment>
<accession>A0A387BPP8</accession>
<dbReference type="SUPFAM" id="SSF53613">
    <property type="entry name" value="Ribokinase-like"/>
    <property type="match status" value="1"/>
</dbReference>
<evidence type="ECO:0000256" key="8">
    <source>
        <dbReference type="PIRNR" id="PIRNR000535"/>
    </source>
</evidence>
<dbReference type="GO" id="GO:0008662">
    <property type="term" value="F:1-phosphofructokinase activity"/>
    <property type="evidence" value="ECO:0007669"/>
    <property type="project" value="UniProtKB-UniRule"/>
</dbReference>
<dbReference type="PANTHER" id="PTHR46566">
    <property type="entry name" value="1-PHOSPHOFRUCTOKINASE-RELATED"/>
    <property type="match status" value="1"/>
</dbReference>
<evidence type="ECO:0000256" key="1">
    <source>
        <dbReference type="ARBA" id="ARBA00005380"/>
    </source>
</evidence>
<name>A0A387BPP8_9LACT</name>
<keyword evidence="6 8" id="KW-0067">ATP-binding</keyword>
<gene>
    <name evidence="11" type="primary">pfkB</name>
    <name evidence="11" type="ORF">D7I46_04925</name>
</gene>
<comment type="function">
    <text evidence="9">Catalyzes the ATP-dependent phosphorylation of fructose-l-phosphate to fructose-l,6-bisphosphate.</text>
</comment>
<dbReference type="InterPro" id="IPR022463">
    <property type="entry name" value="1-PFruKinase"/>
</dbReference>
<dbReference type="InterPro" id="IPR002173">
    <property type="entry name" value="Carboh/pur_kinase_PfkB_CS"/>
</dbReference>
<sequence length="309" mass="34191">MIYTVTLNPALDYFMNYEKISLGEVNRTSQTQVSAGGKGIMESRMLSLMESPTTALGFLGGFSGEYIRTFLNEHGVLSDFTPIDSLTRINVKLKTEDEETSLDAAGPILKESDIQAFIQKFENLKPDDIVVFAGTIPKALGEDFYERLIEKVKIKRASFVLDIDGQKLLKSLKSHPLLIKPNREELEAIFNTSLKTNEEIIPFGKKLLDMGAQYAIVSMAGDGALLFSRDAVYFAEGIKGELKNSIGAGDSTVAGFLAEYHETKDLLKAFRQAIACGTAKAFSKDMPTREFVNEIYKKVEIKEISINGN</sequence>
<organism evidence="11 12">
    <name type="scientific">Lactococcus allomyrinae</name>
    <dbReference type="NCBI Taxonomy" id="2419773"/>
    <lineage>
        <taxon>Bacteria</taxon>
        <taxon>Bacillati</taxon>
        <taxon>Bacillota</taxon>
        <taxon>Bacilli</taxon>
        <taxon>Lactobacillales</taxon>
        <taxon>Streptococcaceae</taxon>
        <taxon>Lactococcus</taxon>
    </lineage>
</organism>